<dbReference type="Gene3D" id="1.10.8.60">
    <property type="match status" value="1"/>
</dbReference>
<dbReference type="Gene3D" id="3.30.450.40">
    <property type="match status" value="1"/>
</dbReference>
<feature type="domain" description="Sigma-54 factor interaction" evidence="7">
    <location>
        <begin position="336"/>
        <end position="570"/>
    </location>
</feature>
<dbReference type="PROSITE" id="PS00676">
    <property type="entry name" value="SIGMA54_INTERACT_2"/>
    <property type="match status" value="1"/>
</dbReference>
<dbReference type="Pfam" id="PF25601">
    <property type="entry name" value="AAA_lid_14"/>
    <property type="match status" value="1"/>
</dbReference>
<proteinExistence type="predicted"/>
<dbReference type="SUPFAM" id="SSF52540">
    <property type="entry name" value="P-loop containing nucleoside triphosphate hydrolases"/>
    <property type="match status" value="1"/>
</dbReference>
<dbReference type="PATRIC" id="fig|573060.9.peg.4518"/>
<comment type="caution">
    <text evidence="8">The sequence shown here is derived from an EMBL/GenBank/DDBJ whole genome shotgun (WGS) entry which is preliminary data.</text>
</comment>
<name>C5T1A1_ACIDE</name>
<dbReference type="PROSITE" id="PS50045">
    <property type="entry name" value="SIGMA54_INTERACT_4"/>
    <property type="match status" value="1"/>
</dbReference>
<dbReference type="InterPro" id="IPR025943">
    <property type="entry name" value="Sigma_54_int_dom_ATP-bd_2"/>
</dbReference>
<dbReference type="PANTHER" id="PTHR32071:SF77">
    <property type="entry name" value="TRANSCRIPTIONAL REGULATORY PROTEIN"/>
    <property type="match status" value="1"/>
</dbReference>
<dbReference type="InterPro" id="IPR002078">
    <property type="entry name" value="Sigma_54_int"/>
</dbReference>
<dbReference type="InterPro" id="IPR025944">
    <property type="entry name" value="Sigma_54_int_dom_CS"/>
</dbReference>
<dbReference type="FunFam" id="3.40.50.300:FF:000006">
    <property type="entry name" value="DNA-binding transcriptional regulator NtrC"/>
    <property type="match status" value="1"/>
</dbReference>
<evidence type="ECO:0000313" key="9">
    <source>
        <dbReference type="Proteomes" id="UP000003856"/>
    </source>
</evidence>
<dbReference type="AlphaFoldDB" id="C5T1A1"/>
<evidence type="ECO:0000256" key="1">
    <source>
        <dbReference type="ARBA" id="ARBA00022741"/>
    </source>
</evidence>
<accession>C5T1A1</accession>
<evidence type="ECO:0000256" key="2">
    <source>
        <dbReference type="ARBA" id="ARBA00022840"/>
    </source>
</evidence>
<keyword evidence="3" id="KW-0805">Transcription regulation</keyword>
<dbReference type="Pfam" id="PF02954">
    <property type="entry name" value="HTH_8"/>
    <property type="match status" value="1"/>
</dbReference>
<dbReference type="PANTHER" id="PTHR32071">
    <property type="entry name" value="TRANSCRIPTIONAL REGULATORY PROTEIN"/>
    <property type="match status" value="1"/>
</dbReference>
<dbReference type="Proteomes" id="UP000003856">
    <property type="component" value="Unassembled WGS sequence"/>
</dbReference>
<dbReference type="InterPro" id="IPR029016">
    <property type="entry name" value="GAF-like_dom_sf"/>
</dbReference>
<dbReference type="GO" id="GO:0043565">
    <property type="term" value="F:sequence-specific DNA binding"/>
    <property type="evidence" value="ECO:0007669"/>
    <property type="project" value="InterPro"/>
</dbReference>
<dbReference type="InterPro" id="IPR002197">
    <property type="entry name" value="HTH_Fis"/>
</dbReference>
<dbReference type="PRINTS" id="PR01590">
    <property type="entry name" value="HTHFIS"/>
</dbReference>
<keyword evidence="9" id="KW-1185">Reference proteome</keyword>
<feature type="region of interest" description="Disordered" evidence="6">
    <location>
        <begin position="305"/>
        <end position="329"/>
    </location>
</feature>
<dbReference type="InterPro" id="IPR027417">
    <property type="entry name" value="P-loop_NTPase"/>
</dbReference>
<evidence type="ECO:0000256" key="4">
    <source>
        <dbReference type="ARBA" id="ARBA00023125"/>
    </source>
</evidence>
<dbReference type="Gene3D" id="1.10.10.60">
    <property type="entry name" value="Homeodomain-like"/>
    <property type="match status" value="1"/>
</dbReference>
<dbReference type="GO" id="GO:0005524">
    <property type="term" value="F:ATP binding"/>
    <property type="evidence" value="ECO:0007669"/>
    <property type="project" value="UniProtKB-KW"/>
</dbReference>
<evidence type="ECO:0000256" key="3">
    <source>
        <dbReference type="ARBA" id="ARBA00023015"/>
    </source>
</evidence>
<feature type="compositionally biased region" description="Low complexity" evidence="6">
    <location>
        <begin position="312"/>
        <end position="329"/>
    </location>
</feature>
<gene>
    <name evidence="8" type="ORF">AcdelDRAFT_0681</name>
</gene>
<keyword evidence="1" id="KW-0547">Nucleotide-binding</keyword>
<dbReference type="InterPro" id="IPR058031">
    <property type="entry name" value="AAA_lid_NorR"/>
</dbReference>
<protein>
    <submittedName>
        <fullName evidence="8">GAF modulated sigma54 specific transcriptional regulator, Fis family</fullName>
    </submittedName>
</protein>
<dbReference type="Gene3D" id="3.40.50.300">
    <property type="entry name" value="P-loop containing nucleotide triphosphate hydrolases"/>
    <property type="match status" value="1"/>
</dbReference>
<organism evidence="8 9">
    <name type="scientific">Acidovorax delafieldii 2AN</name>
    <dbReference type="NCBI Taxonomy" id="573060"/>
    <lineage>
        <taxon>Bacteria</taxon>
        <taxon>Pseudomonadati</taxon>
        <taxon>Pseudomonadota</taxon>
        <taxon>Betaproteobacteria</taxon>
        <taxon>Burkholderiales</taxon>
        <taxon>Comamonadaceae</taxon>
        <taxon>Acidovorax</taxon>
    </lineage>
</organism>
<sequence length="678" mass="72045">MHTELVATAGSRGPLATSMPPQELIRHAHARSAAYGLRAQDVVEAAPLAGADLRTALQRNQTLAAHALPVMETLFAQIAGTRSLVLLTDPQGVILHAVGDDDFVARADRVALRPGGVWSEERKGTNAIGTALTSGQAVQVHAGQHYLRAHQFLTCACVPILDPLGVALGALDVSGDHRGQSPHTMALVRMSAQMVENHLWSKAHEDAVYLRFHARPEFLGTLMEGLAAFTPEGRFLSANRSGQFQLGLSLQALQAYTFASLFGVEMASVLAHCRRAAPGLLSLRLPGGVSVMAEAAYRPASARWTMPDDGVPRPATAPASTPRPAEPSRFSGLRYLNTGDAQLAHVIERVTKLLGRGIATLILGETGTGKELLARAMHHDGPRRQGPFVAVNCAAIPESLIESELFGYEEGAFTGARRKGSAGKIVQAHGGTLFLDEIGDMPLSMQARLLRVLQERNVVPLGGARAVDVDVNVVCATHRNLREMMAAGTFRQDLYYRLNGLVVRLPALRERTDLAVIVERMLRTPPEDGPSGCHPAQPLRVAPDVMALLQGYGWPGNLRQLANVLRTAALMADGEAHEGEIRRHHLPEDFLEDCLEPAPEPAIAASQQGVASSPGAAPLGGAAAQRLISVTAAAVDQALATHGGNVSAAARALGVSRNTVYRHLRTTGSGSAPRFDAA</sequence>
<keyword evidence="4" id="KW-0238">DNA-binding</keyword>
<evidence type="ECO:0000313" key="8">
    <source>
        <dbReference type="EMBL" id="EER61748.1"/>
    </source>
</evidence>
<dbReference type="PROSITE" id="PS00688">
    <property type="entry name" value="SIGMA54_INTERACT_3"/>
    <property type="match status" value="1"/>
</dbReference>
<dbReference type="InterPro" id="IPR003593">
    <property type="entry name" value="AAA+_ATPase"/>
</dbReference>
<evidence type="ECO:0000256" key="6">
    <source>
        <dbReference type="SAM" id="MobiDB-lite"/>
    </source>
</evidence>
<evidence type="ECO:0000259" key="7">
    <source>
        <dbReference type="PROSITE" id="PS50045"/>
    </source>
</evidence>
<dbReference type="InterPro" id="IPR003018">
    <property type="entry name" value="GAF"/>
</dbReference>
<reference evidence="8 9" key="1">
    <citation type="submission" date="2009-05" db="EMBL/GenBank/DDBJ databases">
        <title>The draft genome of Acidovorax delafieldii 2AN.</title>
        <authorList>
            <consortium name="US DOE Joint Genome Institute (JGI-PGF)"/>
            <person name="Lucas S."/>
            <person name="Copeland A."/>
            <person name="Lapidus A."/>
            <person name="Glavina del Rio T."/>
            <person name="Tice H."/>
            <person name="Bruce D."/>
            <person name="Goodwin L."/>
            <person name="Pitluck S."/>
            <person name="Larimer F."/>
            <person name="Land M.L."/>
            <person name="Hauser L."/>
            <person name="Shelobolina E.S."/>
            <person name="Picardal F."/>
            <person name="Roden E."/>
            <person name="Emerson D."/>
        </authorList>
    </citation>
    <scope>NUCLEOTIDE SEQUENCE [LARGE SCALE GENOMIC DNA]</scope>
    <source>
        <strain evidence="8 9">2AN</strain>
    </source>
</reference>
<dbReference type="GO" id="GO:0006355">
    <property type="term" value="P:regulation of DNA-templated transcription"/>
    <property type="evidence" value="ECO:0007669"/>
    <property type="project" value="InterPro"/>
</dbReference>
<dbReference type="RefSeq" id="WP_005793409.1">
    <property type="nucleotide sequence ID" value="NZ_ACQT01000010.1"/>
</dbReference>
<dbReference type="SUPFAM" id="SSF46689">
    <property type="entry name" value="Homeodomain-like"/>
    <property type="match status" value="1"/>
</dbReference>
<dbReference type="InterPro" id="IPR009057">
    <property type="entry name" value="Homeodomain-like_sf"/>
</dbReference>
<dbReference type="OrthoDB" id="9761705at2"/>
<keyword evidence="5" id="KW-0804">Transcription</keyword>
<dbReference type="Pfam" id="PF01590">
    <property type="entry name" value="GAF"/>
    <property type="match status" value="1"/>
</dbReference>
<dbReference type="SMART" id="SM00382">
    <property type="entry name" value="AAA"/>
    <property type="match status" value="1"/>
</dbReference>
<dbReference type="SUPFAM" id="SSF55781">
    <property type="entry name" value="GAF domain-like"/>
    <property type="match status" value="1"/>
</dbReference>
<dbReference type="EMBL" id="ACQT01000010">
    <property type="protein sequence ID" value="EER61748.1"/>
    <property type="molecule type" value="Genomic_DNA"/>
</dbReference>
<evidence type="ECO:0000256" key="5">
    <source>
        <dbReference type="ARBA" id="ARBA00023163"/>
    </source>
</evidence>
<dbReference type="Pfam" id="PF00158">
    <property type="entry name" value="Sigma54_activat"/>
    <property type="match status" value="1"/>
</dbReference>
<keyword evidence="2" id="KW-0067">ATP-binding</keyword>
<dbReference type="CDD" id="cd00009">
    <property type="entry name" value="AAA"/>
    <property type="match status" value="1"/>
</dbReference>